<dbReference type="EMBL" id="BAABGY010000016">
    <property type="protein sequence ID" value="GAA4342564.1"/>
    <property type="molecule type" value="Genomic_DNA"/>
</dbReference>
<feature type="transmembrane region" description="Helical" evidence="1">
    <location>
        <begin position="279"/>
        <end position="308"/>
    </location>
</feature>
<organism evidence="3 4">
    <name type="scientific">Flaviaesturariibacter amylovorans</name>
    <dbReference type="NCBI Taxonomy" id="1084520"/>
    <lineage>
        <taxon>Bacteria</taxon>
        <taxon>Pseudomonadati</taxon>
        <taxon>Bacteroidota</taxon>
        <taxon>Chitinophagia</taxon>
        <taxon>Chitinophagales</taxon>
        <taxon>Chitinophagaceae</taxon>
        <taxon>Flaviaestuariibacter</taxon>
    </lineage>
</organism>
<feature type="transmembrane region" description="Helical" evidence="1">
    <location>
        <begin position="228"/>
        <end position="250"/>
    </location>
</feature>
<dbReference type="PANTHER" id="PTHR31605:SF0">
    <property type="entry name" value="GLYCEROL-3-PHOSPHATE O-ACYLTRANSFERASE 1"/>
    <property type="match status" value="1"/>
</dbReference>
<evidence type="ECO:0000313" key="3">
    <source>
        <dbReference type="EMBL" id="GAA4342564.1"/>
    </source>
</evidence>
<evidence type="ECO:0000256" key="1">
    <source>
        <dbReference type="SAM" id="Phobius"/>
    </source>
</evidence>
<dbReference type="SMART" id="SM00563">
    <property type="entry name" value="PlsC"/>
    <property type="match status" value="1"/>
</dbReference>
<gene>
    <name evidence="3" type="ORF">GCM10023184_42130</name>
</gene>
<keyword evidence="1" id="KW-0472">Membrane</keyword>
<dbReference type="Proteomes" id="UP001501725">
    <property type="component" value="Unassembled WGS sequence"/>
</dbReference>
<dbReference type="PANTHER" id="PTHR31605">
    <property type="entry name" value="GLYCEROL-3-PHOSPHATE O-ACYLTRANSFERASE 1"/>
    <property type="match status" value="1"/>
</dbReference>
<dbReference type="RefSeq" id="WP_345257924.1">
    <property type="nucleotide sequence ID" value="NZ_BAABGY010000016.1"/>
</dbReference>
<keyword evidence="4" id="KW-1185">Reference proteome</keyword>
<dbReference type="SUPFAM" id="SSF69593">
    <property type="entry name" value="Glycerol-3-phosphate (1)-acyltransferase"/>
    <property type="match status" value="1"/>
</dbReference>
<name>A0ABP8HQ55_9BACT</name>
<dbReference type="InterPro" id="IPR002123">
    <property type="entry name" value="Plipid/glycerol_acylTrfase"/>
</dbReference>
<evidence type="ECO:0000259" key="2">
    <source>
        <dbReference type="SMART" id="SM00563"/>
    </source>
</evidence>
<dbReference type="Pfam" id="PF01553">
    <property type="entry name" value="Acyltransferase"/>
    <property type="match status" value="1"/>
</dbReference>
<dbReference type="InterPro" id="IPR052744">
    <property type="entry name" value="GPAT/DAPAT"/>
</dbReference>
<accession>A0ABP8HQ55</accession>
<feature type="domain" description="Phospholipid/glycerol acyltransferase" evidence="2">
    <location>
        <begin position="35"/>
        <end position="160"/>
    </location>
</feature>
<reference evidence="4" key="1">
    <citation type="journal article" date="2019" name="Int. J. Syst. Evol. Microbiol.">
        <title>The Global Catalogue of Microorganisms (GCM) 10K type strain sequencing project: providing services to taxonomists for standard genome sequencing and annotation.</title>
        <authorList>
            <consortium name="The Broad Institute Genomics Platform"/>
            <consortium name="The Broad Institute Genome Sequencing Center for Infectious Disease"/>
            <person name="Wu L."/>
            <person name="Ma J."/>
        </authorList>
    </citation>
    <scope>NUCLEOTIDE SEQUENCE [LARGE SCALE GENOMIC DNA]</scope>
    <source>
        <strain evidence="4">JCM 17919</strain>
    </source>
</reference>
<sequence length="320" mass="36467">MLYRLLKIYARGAIRIFCRHIELNRPELLHAEGPLLLAANHPNSFLDGVIMTILLDRPLYSLARGDAFAHPLLRRIMKQLHLLPVYRTSEGVENLQHNYSTFAACQEVFRQKGIVLIFSEGGCVNEWHLRPLRKGTARLALSSWQQGIPLNVIPLGFNYNRFRNFGKNVFIRSGAPIDRAAVEREPTEGKQLLEFNRQLRAQLEELVYEIDPDDRAALRRKVAVPQPLWKRVLLAPPALAGAVLHAPLYFPLKWFTGARFNNDHFDSVLTALLFLLYPFYLLLCFGLATIWLPAGAALSVFILMPFFARATVQLKDQLSS</sequence>
<keyword evidence="1" id="KW-0812">Transmembrane</keyword>
<keyword evidence="1" id="KW-1133">Transmembrane helix</keyword>
<comment type="caution">
    <text evidence="3">The sequence shown here is derived from an EMBL/GenBank/DDBJ whole genome shotgun (WGS) entry which is preliminary data.</text>
</comment>
<proteinExistence type="predicted"/>
<protein>
    <recommendedName>
        <fullName evidence="2">Phospholipid/glycerol acyltransferase domain-containing protein</fullName>
    </recommendedName>
</protein>
<evidence type="ECO:0000313" key="4">
    <source>
        <dbReference type="Proteomes" id="UP001501725"/>
    </source>
</evidence>